<sequence>MHQSAAPCGLTGTVPRAPARTVPSAPTRSGN</sequence>
<proteinExistence type="predicted"/>
<accession>A0A0A9B5W3</accession>
<feature type="region of interest" description="Disordered" evidence="1">
    <location>
        <begin position="1"/>
        <end position="31"/>
    </location>
</feature>
<dbReference type="AlphaFoldDB" id="A0A0A9B5W3"/>
<protein>
    <submittedName>
        <fullName evidence="2">Uncharacterized protein</fullName>
    </submittedName>
</protein>
<reference evidence="2" key="2">
    <citation type="journal article" date="2015" name="Data Brief">
        <title>Shoot transcriptome of the giant reed, Arundo donax.</title>
        <authorList>
            <person name="Barrero R.A."/>
            <person name="Guerrero F.D."/>
            <person name="Moolhuijzen P."/>
            <person name="Goolsby J.A."/>
            <person name="Tidwell J."/>
            <person name="Bellgard S.E."/>
            <person name="Bellgard M.I."/>
        </authorList>
    </citation>
    <scope>NUCLEOTIDE SEQUENCE</scope>
    <source>
        <tissue evidence="2">Shoot tissue taken approximately 20 cm above the soil surface</tissue>
    </source>
</reference>
<reference evidence="2" key="1">
    <citation type="submission" date="2014-09" db="EMBL/GenBank/DDBJ databases">
        <authorList>
            <person name="Magalhaes I.L.F."/>
            <person name="Oliveira U."/>
            <person name="Santos F.R."/>
            <person name="Vidigal T.H.D.A."/>
            <person name="Brescovit A.D."/>
            <person name="Santos A.J."/>
        </authorList>
    </citation>
    <scope>NUCLEOTIDE SEQUENCE</scope>
    <source>
        <tissue evidence="2">Shoot tissue taken approximately 20 cm above the soil surface</tissue>
    </source>
</reference>
<evidence type="ECO:0000313" key="2">
    <source>
        <dbReference type="EMBL" id="JAD58746.1"/>
    </source>
</evidence>
<name>A0A0A9B5W3_ARUDO</name>
<organism evidence="2">
    <name type="scientific">Arundo donax</name>
    <name type="common">Giant reed</name>
    <name type="synonym">Donax arundinaceus</name>
    <dbReference type="NCBI Taxonomy" id="35708"/>
    <lineage>
        <taxon>Eukaryota</taxon>
        <taxon>Viridiplantae</taxon>
        <taxon>Streptophyta</taxon>
        <taxon>Embryophyta</taxon>
        <taxon>Tracheophyta</taxon>
        <taxon>Spermatophyta</taxon>
        <taxon>Magnoliopsida</taxon>
        <taxon>Liliopsida</taxon>
        <taxon>Poales</taxon>
        <taxon>Poaceae</taxon>
        <taxon>PACMAD clade</taxon>
        <taxon>Arundinoideae</taxon>
        <taxon>Arundineae</taxon>
        <taxon>Arundo</taxon>
    </lineage>
</organism>
<dbReference type="EMBL" id="GBRH01239149">
    <property type="protein sequence ID" value="JAD58746.1"/>
    <property type="molecule type" value="Transcribed_RNA"/>
</dbReference>
<evidence type="ECO:0000256" key="1">
    <source>
        <dbReference type="SAM" id="MobiDB-lite"/>
    </source>
</evidence>